<evidence type="ECO:0000256" key="1">
    <source>
        <dbReference type="SAM" id="MobiDB-lite"/>
    </source>
</evidence>
<sequence>MVDFDKFDSDTLKDTFRLLDDFNEEGFNWRDMNIFSQPADEYIENFFSRKKQRSRTEKLFSSFPSFASSARNSVDADAEFADDVFSFTKNRFRRSESSYSTTSGYETSSSNETISEEVNDRRKDSTATPSQSNYSSRCSTPSKSKYSPSSSASTPSKYKYSPSSSATTPFKTYNKQRERTYSQRNDSDLSKKLEKKFMKDERHSVPHEIYSDCPTTPEDHERPHSVPVHGADGSDSDSNTSIRYFPSISMNSSRNSLCSEPLDRFMSRLSSFSSGSSRASSVIQDDPYSSPRKSQQEYSYKGDNPSKLESNSSSNLPDVLKGDPNGPQVRHVPIAMPHKEKETWTEKQGRIEEALKWLRSELVGLRAQDKVLLSQLKRCHDTIEDLKKQRSQNPHSDDEEEDGHWEDWEIAEFEKRYAENPELAEDLFNLKAKKTGTPIKKDIEASL</sequence>
<dbReference type="OrthoDB" id="9948935at2759"/>
<feature type="compositionally biased region" description="Polar residues" evidence="1">
    <location>
        <begin position="126"/>
        <end position="138"/>
    </location>
</feature>
<feature type="region of interest" description="Disordered" evidence="1">
    <location>
        <begin position="98"/>
        <end position="242"/>
    </location>
</feature>
<feature type="compositionally biased region" description="Basic and acidic residues" evidence="1">
    <location>
        <begin position="175"/>
        <end position="210"/>
    </location>
</feature>
<feature type="compositionally biased region" description="Low complexity" evidence="1">
    <location>
        <begin position="98"/>
        <end position="113"/>
    </location>
</feature>
<accession>A0A6J8BGX7</accession>
<feature type="region of interest" description="Disordered" evidence="1">
    <location>
        <begin position="271"/>
        <end position="331"/>
    </location>
</feature>
<gene>
    <name evidence="2" type="ORF">MCOR_18945</name>
</gene>
<reference evidence="2 3" key="1">
    <citation type="submission" date="2020-06" db="EMBL/GenBank/DDBJ databases">
        <authorList>
            <person name="Li R."/>
            <person name="Bekaert M."/>
        </authorList>
    </citation>
    <scope>NUCLEOTIDE SEQUENCE [LARGE SCALE GENOMIC DNA]</scope>
    <source>
        <strain evidence="3">wild</strain>
    </source>
</reference>
<dbReference type="Proteomes" id="UP000507470">
    <property type="component" value="Unassembled WGS sequence"/>
</dbReference>
<feature type="compositionally biased region" description="Low complexity" evidence="1">
    <location>
        <begin position="139"/>
        <end position="169"/>
    </location>
</feature>
<organism evidence="2 3">
    <name type="scientific">Mytilus coruscus</name>
    <name type="common">Sea mussel</name>
    <dbReference type="NCBI Taxonomy" id="42192"/>
    <lineage>
        <taxon>Eukaryota</taxon>
        <taxon>Metazoa</taxon>
        <taxon>Spiralia</taxon>
        <taxon>Lophotrochozoa</taxon>
        <taxon>Mollusca</taxon>
        <taxon>Bivalvia</taxon>
        <taxon>Autobranchia</taxon>
        <taxon>Pteriomorphia</taxon>
        <taxon>Mytilida</taxon>
        <taxon>Mytiloidea</taxon>
        <taxon>Mytilidae</taxon>
        <taxon>Mytilinae</taxon>
        <taxon>Mytilus</taxon>
    </lineage>
</organism>
<feature type="compositionally biased region" description="Low complexity" evidence="1">
    <location>
        <begin position="271"/>
        <end position="281"/>
    </location>
</feature>
<name>A0A6J8BGX7_MYTCO</name>
<evidence type="ECO:0000313" key="2">
    <source>
        <dbReference type="EMBL" id="CAC5383175.1"/>
    </source>
</evidence>
<dbReference type="AlphaFoldDB" id="A0A6J8BGX7"/>
<evidence type="ECO:0000313" key="3">
    <source>
        <dbReference type="Proteomes" id="UP000507470"/>
    </source>
</evidence>
<protein>
    <submittedName>
        <fullName evidence="2">Uncharacterized protein</fullName>
    </submittedName>
</protein>
<proteinExistence type="predicted"/>
<dbReference type="EMBL" id="CACVKT020003355">
    <property type="protein sequence ID" value="CAC5383175.1"/>
    <property type="molecule type" value="Genomic_DNA"/>
</dbReference>
<feature type="compositionally biased region" description="Polar residues" evidence="1">
    <location>
        <begin position="307"/>
        <end position="316"/>
    </location>
</feature>
<keyword evidence="3" id="KW-1185">Reference proteome</keyword>